<dbReference type="InterPro" id="IPR020846">
    <property type="entry name" value="MFS_dom"/>
</dbReference>
<dbReference type="GO" id="GO:0005886">
    <property type="term" value="C:plasma membrane"/>
    <property type="evidence" value="ECO:0007669"/>
    <property type="project" value="UniProtKB-SubCell"/>
</dbReference>
<comment type="subcellular location">
    <subcellularLocation>
        <location evidence="1">Cell membrane</location>
        <topology evidence="1">Multi-pass membrane protein</topology>
    </subcellularLocation>
</comment>
<organism evidence="9 10">
    <name type="scientific">Pseudomonas fluvialis</name>
    <dbReference type="NCBI Taxonomy" id="1793966"/>
    <lineage>
        <taxon>Bacteria</taxon>
        <taxon>Pseudomonadati</taxon>
        <taxon>Pseudomonadota</taxon>
        <taxon>Gammaproteobacteria</taxon>
        <taxon>Pseudomonadales</taxon>
        <taxon>Pseudomonadaceae</taxon>
        <taxon>Pseudomonas</taxon>
    </lineage>
</organism>
<evidence type="ECO:0000259" key="8">
    <source>
        <dbReference type="PROSITE" id="PS50850"/>
    </source>
</evidence>
<evidence type="ECO:0000313" key="9">
    <source>
        <dbReference type="EMBL" id="MBB6342508.1"/>
    </source>
</evidence>
<keyword evidence="10" id="KW-1185">Reference proteome</keyword>
<proteinExistence type="predicted"/>
<reference evidence="9 10" key="1">
    <citation type="submission" date="2020-08" db="EMBL/GenBank/DDBJ databases">
        <title>Functional genomics of gut bacteria from endangered species of beetles.</title>
        <authorList>
            <person name="Carlos-Shanley C."/>
        </authorList>
    </citation>
    <scope>NUCLEOTIDE SEQUENCE [LARGE SCALE GENOMIC DNA]</scope>
    <source>
        <strain evidence="9 10">S00202</strain>
    </source>
</reference>
<dbReference type="InterPro" id="IPR054152">
    <property type="entry name" value="YajR_YAM"/>
</dbReference>
<keyword evidence="6 7" id="KW-0472">Membrane</keyword>
<evidence type="ECO:0000256" key="7">
    <source>
        <dbReference type="SAM" id="Phobius"/>
    </source>
</evidence>
<evidence type="ECO:0000256" key="6">
    <source>
        <dbReference type="ARBA" id="ARBA00023136"/>
    </source>
</evidence>
<dbReference type="Pfam" id="PF21987">
    <property type="entry name" value="YajR_YAM"/>
    <property type="match status" value="1"/>
</dbReference>
<protein>
    <submittedName>
        <fullName evidence="9">MFS family permease</fullName>
    </submittedName>
</protein>
<evidence type="ECO:0000313" key="10">
    <source>
        <dbReference type="Proteomes" id="UP000557193"/>
    </source>
</evidence>
<dbReference type="Proteomes" id="UP000557193">
    <property type="component" value="Unassembled WGS sequence"/>
</dbReference>
<dbReference type="PROSITE" id="PS50850">
    <property type="entry name" value="MFS"/>
    <property type="match status" value="1"/>
</dbReference>
<dbReference type="InterPro" id="IPR011701">
    <property type="entry name" value="MFS"/>
</dbReference>
<dbReference type="InterPro" id="IPR036259">
    <property type="entry name" value="MFS_trans_sf"/>
</dbReference>
<dbReference type="RefSeq" id="WP_184684042.1">
    <property type="nucleotide sequence ID" value="NZ_JACHLL010000004.1"/>
</dbReference>
<dbReference type="AlphaFoldDB" id="A0A7X0BTZ3"/>
<feature type="transmembrane region" description="Helical" evidence="7">
    <location>
        <begin position="104"/>
        <end position="127"/>
    </location>
</feature>
<dbReference type="Pfam" id="PF07690">
    <property type="entry name" value="MFS_1"/>
    <property type="match status" value="1"/>
</dbReference>
<dbReference type="GO" id="GO:0022857">
    <property type="term" value="F:transmembrane transporter activity"/>
    <property type="evidence" value="ECO:0007669"/>
    <property type="project" value="InterPro"/>
</dbReference>
<dbReference type="EMBL" id="JACHLL010000004">
    <property type="protein sequence ID" value="MBB6342508.1"/>
    <property type="molecule type" value="Genomic_DNA"/>
</dbReference>
<evidence type="ECO:0000256" key="1">
    <source>
        <dbReference type="ARBA" id="ARBA00004651"/>
    </source>
</evidence>
<accession>A0A7X0BTZ3</accession>
<sequence length="464" mass="49205">MHDLHDARMSARETRAAGGLALVYAFRMLGMFMVLPVLATYGQDLAGATPALIGLAIGAYGLTQAVLQIPFGTLSDRIGRMPVIVFGLLVFAAGAVLAANAESIWGVIAGRVLQGAGAISAAVMALLSDLTREQHRTKAMAMIGMSIGLSFAVAMVVGPLLTRAFGLAGLFWATAGMALFGLVIVLLVVPRAPQTLAHRESNIARQALAATLKHPELLRLNIGIGVLHAILMASFVALPLALVEEGGLPKEQHWWVYLAALLIGFFGMVPFIIYGEKKRQMKRVLVGAVSVLLLCELFFWLFGTSLQWLVVGNVIFFTAFNLLEASLPSLVSKVAPAGGKGTAMGIYSTSQFLGAAVGGLLGGWMYQHLGFAGVFIGCALLALFWLGFAATMREPPYVTSLRRPLSAEALADSSLVGRILVVPGVSDAVVVAEEAALYIKVDTQQLNRALLERELEEAPVTHSA</sequence>
<feature type="transmembrane region" description="Helical" evidence="7">
    <location>
        <begin position="254"/>
        <end position="272"/>
    </location>
</feature>
<feature type="transmembrane region" description="Helical" evidence="7">
    <location>
        <begin position="308"/>
        <end position="331"/>
    </location>
</feature>
<dbReference type="PANTHER" id="PTHR23517">
    <property type="entry name" value="RESISTANCE PROTEIN MDTM, PUTATIVE-RELATED-RELATED"/>
    <property type="match status" value="1"/>
</dbReference>
<dbReference type="SUPFAM" id="SSF103473">
    <property type="entry name" value="MFS general substrate transporter"/>
    <property type="match status" value="1"/>
</dbReference>
<feature type="domain" description="Major facilitator superfamily (MFS) profile" evidence="8">
    <location>
        <begin position="16"/>
        <end position="397"/>
    </location>
</feature>
<feature type="transmembrane region" description="Helical" evidence="7">
    <location>
        <begin position="222"/>
        <end position="242"/>
    </location>
</feature>
<dbReference type="CDD" id="cd17472">
    <property type="entry name" value="MFS_YajR_like"/>
    <property type="match status" value="1"/>
</dbReference>
<dbReference type="Gene3D" id="1.20.1250.20">
    <property type="entry name" value="MFS general substrate transporter like domains"/>
    <property type="match status" value="1"/>
</dbReference>
<feature type="transmembrane region" description="Helical" evidence="7">
    <location>
        <begin position="79"/>
        <end position="98"/>
    </location>
</feature>
<dbReference type="PANTHER" id="PTHR23517:SF2">
    <property type="entry name" value="MULTIDRUG RESISTANCE PROTEIN MDTH"/>
    <property type="match status" value="1"/>
</dbReference>
<feature type="transmembrane region" description="Helical" evidence="7">
    <location>
        <begin position="167"/>
        <end position="189"/>
    </location>
</feature>
<keyword evidence="2" id="KW-0813">Transport</keyword>
<keyword evidence="5 7" id="KW-1133">Transmembrane helix</keyword>
<evidence type="ECO:0000256" key="2">
    <source>
        <dbReference type="ARBA" id="ARBA00022448"/>
    </source>
</evidence>
<feature type="transmembrane region" description="Helical" evidence="7">
    <location>
        <begin position="139"/>
        <end position="161"/>
    </location>
</feature>
<feature type="transmembrane region" description="Helical" evidence="7">
    <location>
        <begin position="45"/>
        <end position="67"/>
    </location>
</feature>
<gene>
    <name evidence="9" type="ORF">HNP49_002690</name>
</gene>
<dbReference type="Gene3D" id="3.30.70.100">
    <property type="match status" value="1"/>
</dbReference>
<evidence type="ECO:0000256" key="4">
    <source>
        <dbReference type="ARBA" id="ARBA00022692"/>
    </source>
</evidence>
<evidence type="ECO:0000256" key="5">
    <source>
        <dbReference type="ARBA" id="ARBA00022989"/>
    </source>
</evidence>
<name>A0A7X0BTZ3_9PSED</name>
<feature type="transmembrane region" description="Helical" evidence="7">
    <location>
        <begin position="284"/>
        <end position="302"/>
    </location>
</feature>
<keyword evidence="3" id="KW-1003">Cell membrane</keyword>
<feature type="transmembrane region" description="Helical" evidence="7">
    <location>
        <begin position="371"/>
        <end position="392"/>
    </location>
</feature>
<dbReference type="InterPro" id="IPR050171">
    <property type="entry name" value="MFS_Transporters"/>
</dbReference>
<feature type="transmembrane region" description="Helical" evidence="7">
    <location>
        <begin position="21"/>
        <end position="39"/>
    </location>
</feature>
<comment type="caution">
    <text evidence="9">The sequence shown here is derived from an EMBL/GenBank/DDBJ whole genome shotgun (WGS) entry which is preliminary data.</text>
</comment>
<feature type="transmembrane region" description="Helical" evidence="7">
    <location>
        <begin position="343"/>
        <end position="365"/>
    </location>
</feature>
<keyword evidence="4 7" id="KW-0812">Transmembrane</keyword>
<evidence type="ECO:0000256" key="3">
    <source>
        <dbReference type="ARBA" id="ARBA00022475"/>
    </source>
</evidence>